<dbReference type="EMBL" id="JANUGP010000042">
    <property type="protein sequence ID" value="MCS0606013.1"/>
    <property type="molecule type" value="Genomic_DNA"/>
</dbReference>
<name>A0ABT2BBW1_9ACTN</name>
<evidence type="ECO:0008006" key="3">
    <source>
        <dbReference type="Google" id="ProtNLM"/>
    </source>
</evidence>
<accession>A0ABT2BBW1</accession>
<reference evidence="1 2" key="1">
    <citation type="submission" date="2022-08" db="EMBL/GenBank/DDBJ databases">
        <authorList>
            <person name="Somphong A."/>
            <person name="Phongsopitanun W."/>
        </authorList>
    </citation>
    <scope>NUCLEOTIDE SEQUENCE [LARGE SCALE GENOMIC DNA]</scope>
    <source>
        <strain evidence="1 2">LP11</strain>
    </source>
</reference>
<comment type="caution">
    <text evidence="1">The sequence shown here is derived from an EMBL/GenBank/DDBJ whole genome shotgun (WGS) entry which is preliminary data.</text>
</comment>
<organism evidence="1 2">
    <name type="scientific">Streptomyces pyxinicus</name>
    <dbReference type="NCBI Taxonomy" id="2970331"/>
    <lineage>
        <taxon>Bacteria</taxon>
        <taxon>Bacillati</taxon>
        <taxon>Actinomycetota</taxon>
        <taxon>Actinomycetes</taxon>
        <taxon>Kitasatosporales</taxon>
        <taxon>Streptomycetaceae</taxon>
        <taxon>Streptomyces</taxon>
    </lineage>
</organism>
<dbReference type="Proteomes" id="UP001205612">
    <property type="component" value="Unassembled WGS sequence"/>
</dbReference>
<protein>
    <recommendedName>
        <fullName evidence="3">SpoVT-AbrB domain-containing protein</fullName>
    </recommendedName>
</protein>
<evidence type="ECO:0000313" key="2">
    <source>
        <dbReference type="Proteomes" id="UP001205612"/>
    </source>
</evidence>
<gene>
    <name evidence="1" type="ORF">NX794_33115</name>
</gene>
<evidence type="ECO:0000313" key="1">
    <source>
        <dbReference type="EMBL" id="MCS0606013.1"/>
    </source>
</evidence>
<dbReference type="RefSeq" id="WP_258783376.1">
    <property type="nucleotide sequence ID" value="NZ_JANUGP010000042.1"/>
</dbReference>
<proteinExistence type="predicted"/>
<keyword evidence="2" id="KW-1185">Reference proteome</keyword>
<sequence>MESSEIVVTTARIGQRGRLLLPVQAQRATRIVQGTQVALRTEPNGTITIEPLWAVTNRLRAEYTELLDGHLPAGPALLFAGGRPVDPDVLTDLGPVLHHLPDRDPGTGRRVYRDDRGPVLTSRAVLAWLTADHGTLIADALPYGVLPDAAVTDLITTLARAGAHERAEALLTDLGVLGVKMPGAARNRAALAGDTAMALELIRTADAAGHLLTMPDALCAAAAHRLEAGLVAADLLTPAAS</sequence>